<organism evidence="11 12">
    <name type="scientific">Hibiscus syriacus</name>
    <name type="common">Rose of Sharon</name>
    <dbReference type="NCBI Taxonomy" id="106335"/>
    <lineage>
        <taxon>Eukaryota</taxon>
        <taxon>Viridiplantae</taxon>
        <taxon>Streptophyta</taxon>
        <taxon>Embryophyta</taxon>
        <taxon>Tracheophyta</taxon>
        <taxon>Spermatophyta</taxon>
        <taxon>Magnoliopsida</taxon>
        <taxon>eudicotyledons</taxon>
        <taxon>Gunneridae</taxon>
        <taxon>Pentapetalae</taxon>
        <taxon>rosids</taxon>
        <taxon>malvids</taxon>
        <taxon>Malvales</taxon>
        <taxon>Malvaceae</taxon>
        <taxon>Malvoideae</taxon>
        <taxon>Hibiscus</taxon>
    </lineage>
</organism>
<evidence type="ECO:0000256" key="5">
    <source>
        <dbReference type="ARBA" id="ARBA00022882"/>
    </source>
</evidence>
<dbReference type="PANTHER" id="PTHR45743:SF2">
    <property type="entry name" value="POTASSIUM CHANNEL AKT1"/>
    <property type="match status" value="1"/>
</dbReference>
<evidence type="ECO:0000256" key="2">
    <source>
        <dbReference type="ARBA" id="ARBA00022538"/>
    </source>
</evidence>
<name>A0A6A2XDA0_HIBSY</name>
<dbReference type="Pfam" id="PF00520">
    <property type="entry name" value="Ion_trans"/>
    <property type="match status" value="1"/>
</dbReference>
<comment type="subcellular location">
    <subcellularLocation>
        <location evidence="1">Membrane</location>
        <topology evidence="1">Multi-pass membrane protein</topology>
    </subcellularLocation>
</comment>
<sequence>MALPGLVLDIISTIPSELFAVHCAGYFYYRIAAKYHDPGRTWLSDSMGDNFHEQTLSIRYVTSIYWSITTLTTVGYGNLHPVNTQEMIFDTFYMLFNLGFTAYLIGNMKNLVVHGTSRTRIFRDTIQAASSFAKRNQLPSRLQDQMLAHLCLKYRTDSEGLLGHHAWAASIQLGYEPHWIHFFLNRFNNTLHFRGFIKVSPSHQQLRYKFEVQLKNCLSHPMFLQETDMKNWMQPRRIGASEFWRYGCNFR</sequence>
<evidence type="ECO:0000256" key="7">
    <source>
        <dbReference type="ARBA" id="ARBA00022989"/>
    </source>
</evidence>
<keyword evidence="5" id="KW-0406">Ion transport</keyword>
<evidence type="ECO:0000256" key="3">
    <source>
        <dbReference type="ARBA" id="ARBA00022692"/>
    </source>
</evidence>
<evidence type="ECO:0000313" key="11">
    <source>
        <dbReference type="EMBL" id="KAE8654657.1"/>
    </source>
</evidence>
<evidence type="ECO:0000256" key="4">
    <source>
        <dbReference type="ARBA" id="ARBA00022826"/>
    </source>
</evidence>
<gene>
    <name evidence="11" type="ORF">F3Y22_tig00117048pilonHSYRG01396</name>
</gene>
<keyword evidence="5" id="KW-0851">Voltage-gated channel</keyword>
<evidence type="ECO:0000256" key="8">
    <source>
        <dbReference type="ARBA" id="ARBA00023136"/>
    </source>
</evidence>
<keyword evidence="6" id="KW-0630">Potassium</keyword>
<keyword evidence="12" id="KW-1185">Reference proteome</keyword>
<keyword evidence="4" id="KW-0631">Potassium channel</keyword>
<dbReference type="InterPro" id="IPR005821">
    <property type="entry name" value="Ion_trans_dom"/>
</dbReference>
<reference evidence="11" key="1">
    <citation type="submission" date="2019-09" db="EMBL/GenBank/DDBJ databases">
        <title>Draft genome information of white flower Hibiscus syriacus.</title>
        <authorList>
            <person name="Kim Y.-M."/>
        </authorList>
    </citation>
    <scope>NUCLEOTIDE SEQUENCE [LARGE SCALE GENOMIC DNA]</scope>
    <source>
        <strain evidence="11">YM2019G1</strain>
    </source>
</reference>
<evidence type="ECO:0000256" key="6">
    <source>
        <dbReference type="ARBA" id="ARBA00022958"/>
    </source>
</evidence>
<protein>
    <submittedName>
        <fullName evidence="11">Potassium channel KAT3</fullName>
    </submittedName>
</protein>
<proteinExistence type="predicted"/>
<evidence type="ECO:0000256" key="1">
    <source>
        <dbReference type="ARBA" id="ARBA00004141"/>
    </source>
</evidence>
<keyword evidence="7" id="KW-1133">Transmembrane helix</keyword>
<dbReference type="GO" id="GO:0034702">
    <property type="term" value="C:monoatomic ion channel complex"/>
    <property type="evidence" value="ECO:0007669"/>
    <property type="project" value="UniProtKB-KW"/>
</dbReference>
<evidence type="ECO:0000313" key="12">
    <source>
        <dbReference type="Proteomes" id="UP000436088"/>
    </source>
</evidence>
<dbReference type="SUPFAM" id="SSF81324">
    <property type="entry name" value="Voltage-gated potassium channels"/>
    <property type="match status" value="1"/>
</dbReference>
<dbReference type="AlphaFoldDB" id="A0A6A2XDA0"/>
<evidence type="ECO:0000256" key="9">
    <source>
        <dbReference type="ARBA" id="ARBA00023303"/>
    </source>
</evidence>
<dbReference type="Gene3D" id="1.10.287.70">
    <property type="match status" value="1"/>
</dbReference>
<accession>A0A6A2XDA0</accession>
<keyword evidence="8" id="KW-0472">Membrane</keyword>
<keyword evidence="3" id="KW-0812">Transmembrane</keyword>
<dbReference type="InterPro" id="IPR045319">
    <property type="entry name" value="KAT/AKT"/>
</dbReference>
<keyword evidence="9 11" id="KW-0407">Ion channel</keyword>
<dbReference type="GO" id="GO:0005249">
    <property type="term" value="F:voltage-gated potassium channel activity"/>
    <property type="evidence" value="ECO:0007669"/>
    <property type="project" value="InterPro"/>
</dbReference>
<comment type="caution">
    <text evidence="11">The sequence shown here is derived from an EMBL/GenBank/DDBJ whole genome shotgun (WGS) entry which is preliminary data.</text>
</comment>
<dbReference type="EMBL" id="VEPZ02001787">
    <property type="protein sequence ID" value="KAE8654657.1"/>
    <property type="molecule type" value="Genomic_DNA"/>
</dbReference>
<keyword evidence="5" id="KW-0813">Transport</keyword>
<evidence type="ECO:0000259" key="10">
    <source>
        <dbReference type="Pfam" id="PF00520"/>
    </source>
</evidence>
<keyword evidence="2" id="KW-0633">Potassium transport</keyword>
<dbReference type="Proteomes" id="UP000436088">
    <property type="component" value="Unassembled WGS sequence"/>
</dbReference>
<dbReference type="PANTHER" id="PTHR45743">
    <property type="entry name" value="POTASSIUM CHANNEL AKT1"/>
    <property type="match status" value="1"/>
</dbReference>
<feature type="domain" description="Ion transport" evidence="10">
    <location>
        <begin position="7"/>
        <end position="119"/>
    </location>
</feature>